<comment type="similarity">
    <text evidence="3">Belongs to the CSN3 family.</text>
</comment>
<evidence type="ECO:0000256" key="5">
    <source>
        <dbReference type="ARBA" id="ARBA00022490"/>
    </source>
</evidence>
<dbReference type="InterPro" id="IPR036390">
    <property type="entry name" value="WH_DNA-bd_sf"/>
</dbReference>
<accession>A0A383WNA8</accession>
<dbReference type="PROSITE" id="PS50250">
    <property type="entry name" value="PCI"/>
    <property type="match status" value="1"/>
</dbReference>
<proteinExistence type="inferred from homology"/>
<dbReference type="EMBL" id="FNXT01001347">
    <property type="protein sequence ID" value="SZX78927.1"/>
    <property type="molecule type" value="Genomic_DNA"/>
</dbReference>
<dbReference type="InterPro" id="IPR050756">
    <property type="entry name" value="CSN3"/>
</dbReference>
<dbReference type="PANTHER" id="PTHR10758:SF1">
    <property type="entry name" value="COP9 SIGNALOSOME COMPLEX SUBUNIT 3"/>
    <property type="match status" value="1"/>
</dbReference>
<dbReference type="GO" id="GO:0006511">
    <property type="term" value="P:ubiquitin-dependent protein catabolic process"/>
    <property type="evidence" value="ECO:0007669"/>
    <property type="project" value="TreeGrafter"/>
</dbReference>
<organism evidence="10 11">
    <name type="scientific">Tetradesmus obliquus</name>
    <name type="common">Green alga</name>
    <name type="synonym">Acutodesmus obliquus</name>
    <dbReference type="NCBI Taxonomy" id="3088"/>
    <lineage>
        <taxon>Eukaryota</taxon>
        <taxon>Viridiplantae</taxon>
        <taxon>Chlorophyta</taxon>
        <taxon>core chlorophytes</taxon>
        <taxon>Chlorophyceae</taxon>
        <taxon>CS clade</taxon>
        <taxon>Sphaeropleales</taxon>
        <taxon>Scenedesmaceae</taxon>
        <taxon>Tetradesmus</taxon>
    </lineage>
</organism>
<dbReference type="GO" id="GO:0008180">
    <property type="term" value="C:COP9 signalosome"/>
    <property type="evidence" value="ECO:0007669"/>
    <property type="project" value="UniProtKB-KW"/>
</dbReference>
<keyword evidence="5" id="KW-0963">Cytoplasm</keyword>
<dbReference type="InterPro" id="IPR055089">
    <property type="entry name" value="COP9_N"/>
</dbReference>
<evidence type="ECO:0000256" key="6">
    <source>
        <dbReference type="ARBA" id="ARBA00022790"/>
    </source>
</evidence>
<feature type="domain" description="PCI" evidence="8">
    <location>
        <begin position="195"/>
        <end position="364"/>
    </location>
</feature>
<dbReference type="GO" id="GO:0005737">
    <property type="term" value="C:cytoplasm"/>
    <property type="evidence" value="ECO:0007669"/>
    <property type="project" value="UniProtKB-SubCell"/>
</dbReference>
<keyword evidence="7" id="KW-0539">Nucleus</keyword>
<evidence type="ECO:0000259" key="8">
    <source>
        <dbReference type="PROSITE" id="PS50250"/>
    </source>
</evidence>
<dbReference type="AlphaFoldDB" id="A0A383WNA8"/>
<keyword evidence="11" id="KW-1185">Reference proteome</keyword>
<dbReference type="Proteomes" id="UP000256970">
    <property type="component" value="Unassembled WGS sequence"/>
</dbReference>
<keyword evidence="6" id="KW-0736">Signalosome</keyword>
<dbReference type="PANTHER" id="PTHR10758">
    <property type="entry name" value="26S PROTEASOME NON-ATPASE REGULATORY SUBUNIT 3/COP9 SIGNALOSOME COMPLEX SUBUNIT 3"/>
    <property type="match status" value="1"/>
</dbReference>
<reference evidence="10 11" key="1">
    <citation type="submission" date="2016-10" db="EMBL/GenBank/DDBJ databases">
        <authorList>
            <person name="Cai Z."/>
        </authorList>
    </citation>
    <scope>NUCLEOTIDE SEQUENCE [LARGE SCALE GENOMIC DNA]</scope>
</reference>
<sequence>METLVNTIMALSQAPDSLGQLVGYLKTADSVLDNAQNNCLAAAQALDFQQHSLGIVYLLHAHAKRPNPNANGAFTEYTAQFLRSCSAQQIQHVPEAFVELCHKFREQLAADPRAARGGIAPLLAALQRLAPSREHLTPLHADVLQLCLLSKVYNAAAPLLDLELTEVDPGRTAVGATDLLLYCYYGGMVAAGRKQLPRALELFLQGLTAPTMVCSAITAAIYKKYVLLSLIHTGAVAPLPKFTSHKVRQLPDAPDSKPYADLAAAYSSKSSDRLARVAEQHLAAFNADRNAGLVKQVLASLPVRTIQRLTQTYLTLSLADIARAAGLAGAAEAEAVILRMVARRQVFARINDRDGMVTFMQDPQQYNSAAMARKIDGAIKQCMSLSSQVQAVQDSLLLDKSYLNKVVMRERGSGGLGGLGSAVDADMVFGA</sequence>
<dbReference type="Pfam" id="PF01399">
    <property type="entry name" value="PCI"/>
    <property type="match status" value="1"/>
</dbReference>
<evidence type="ECO:0000256" key="1">
    <source>
        <dbReference type="ARBA" id="ARBA00004123"/>
    </source>
</evidence>
<gene>
    <name evidence="9" type="ORF">BQ4739_LOCUS11810</name>
    <name evidence="10" type="ORF">BQ4739_LOCUS19226</name>
</gene>
<dbReference type="SUPFAM" id="SSF46785">
    <property type="entry name" value="Winged helix' DNA-binding domain"/>
    <property type="match status" value="1"/>
</dbReference>
<evidence type="ECO:0000313" key="10">
    <source>
        <dbReference type="EMBL" id="SZX78927.1"/>
    </source>
</evidence>
<dbReference type="SMART" id="SM00088">
    <property type="entry name" value="PINT"/>
    <property type="match status" value="1"/>
</dbReference>
<dbReference type="STRING" id="3088.A0A383WNA8"/>
<dbReference type="EMBL" id="FNXT01001066">
    <property type="protein sequence ID" value="SZX71682.1"/>
    <property type="molecule type" value="Genomic_DNA"/>
</dbReference>
<comment type="subcellular location">
    <subcellularLocation>
        <location evidence="2">Cytoplasm</location>
    </subcellularLocation>
    <subcellularLocation>
        <location evidence="1">Nucleus</location>
    </subcellularLocation>
</comment>
<dbReference type="InterPro" id="IPR000717">
    <property type="entry name" value="PCI_dom"/>
</dbReference>
<protein>
    <recommendedName>
        <fullName evidence="4">COP9 signalosome complex subunit 3</fullName>
    </recommendedName>
</protein>
<evidence type="ECO:0000256" key="7">
    <source>
        <dbReference type="ARBA" id="ARBA00023242"/>
    </source>
</evidence>
<evidence type="ECO:0000256" key="3">
    <source>
        <dbReference type="ARBA" id="ARBA00007084"/>
    </source>
</evidence>
<dbReference type="Pfam" id="PF22788">
    <property type="entry name" value="COP9_hel_rpt"/>
    <property type="match status" value="1"/>
</dbReference>
<evidence type="ECO:0000313" key="11">
    <source>
        <dbReference type="Proteomes" id="UP000256970"/>
    </source>
</evidence>
<evidence type="ECO:0000256" key="2">
    <source>
        <dbReference type="ARBA" id="ARBA00004496"/>
    </source>
</evidence>
<evidence type="ECO:0000256" key="4">
    <source>
        <dbReference type="ARBA" id="ARBA00014878"/>
    </source>
</evidence>
<evidence type="ECO:0000313" key="9">
    <source>
        <dbReference type="EMBL" id="SZX71682.1"/>
    </source>
</evidence>
<name>A0A383WNA8_TETOB</name>